<feature type="region of interest" description="Disordered" evidence="2">
    <location>
        <begin position="1"/>
        <end position="27"/>
    </location>
</feature>
<name>A0ABQ7GMH5_DUNSA</name>
<dbReference type="Pfam" id="PF00248">
    <property type="entry name" value="Aldo_ket_red"/>
    <property type="match status" value="1"/>
</dbReference>
<dbReference type="PANTHER" id="PTHR43625:SF5">
    <property type="entry name" value="PYRIDOXAL REDUCTASE, CHLOROPLASTIC"/>
    <property type="match status" value="1"/>
</dbReference>
<evidence type="ECO:0000259" key="3">
    <source>
        <dbReference type="Pfam" id="PF00248"/>
    </source>
</evidence>
<sequence length="361" mass="38932">MLAHVSSIEQKKLISSTPKHPHRAPSRLVKTPNASFLDTVTNLLNPSALLNAAPGKKERRREIAPGIAVGPMGLGTWSWGNQFLWGYNEQMDGELQEVFNLAVSQGVNLFDTADSYGTGKLNGKSELLLGEFSKSYPGPQRVRDDIHIATKFASYPWRILPGSVVSACKASAERLGVDSISLGQLHWSTANYGPRELSKFKAYLDKRGVPLATAQIQYSLLSCGKEQADTKALCDDLGITLIAYSPLALGLLTGKYSLEDKASLPSGPRGQLFRSLLPKVQPLLDTLQAIAASRNKNMSQVAINWCICKGTIPIPGAKTLNQAQSNLGALGWRLSASEVAELDNVSASLGTGTIQNIFQTK</sequence>
<keyword evidence="1" id="KW-0560">Oxidoreductase</keyword>
<evidence type="ECO:0000256" key="1">
    <source>
        <dbReference type="ARBA" id="ARBA00023002"/>
    </source>
</evidence>
<evidence type="ECO:0000313" key="5">
    <source>
        <dbReference type="Proteomes" id="UP000815325"/>
    </source>
</evidence>
<dbReference type="InterPro" id="IPR036812">
    <property type="entry name" value="NAD(P)_OxRdtase_dom_sf"/>
</dbReference>
<proteinExistence type="predicted"/>
<evidence type="ECO:0000313" key="4">
    <source>
        <dbReference type="EMBL" id="KAF5835808.1"/>
    </source>
</evidence>
<evidence type="ECO:0000256" key="2">
    <source>
        <dbReference type="SAM" id="MobiDB-lite"/>
    </source>
</evidence>
<accession>A0ABQ7GMH5</accession>
<dbReference type="CDD" id="cd19093">
    <property type="entry name" value="AKR_AtPLR-like"/>
    <property type="match status" value="1"/>
</dbReference>
<dbReference type="InterPro" id="IPR023210">
    <property type="entry name" value="NADP_OxRdtase_dom"/>
</dbReference>
<reference evidence="4" key="1">
    <citation type="submission" date="2017-08" db="EMBL/GenBank/DDBJ databases">
        <authorList>
            <person name="Polle J.E."/>
            <person name="Barry K."/>
            <person name="Cushman J."/>
            <person name="Schmutz J."/>
            <person name="Tran D."/>
            <person name="Hathwaick L.T."/>
            <person name="Yim W.C."/>
            <person name="Jenkins J."/>
            <person name="Mckie-Krisberg Z.M."/>
            <person name="Prochnik S."/>
            <person name="Lindquist E."/>
            <person name="Dockter R.B."/>
            <person name="Adam C."/>
            <person name="Molina H."/>
            <person name="Bunkerborg J."/>
            <person name="Jin E."/>
            <person name="Buchheim M."/>
            <person name="Magnuson J."/>
        </authorList>
    </citation>
    <scope>NUCLEOTIDE SEQUENCE</scope>
    <source>
        <strain evidence="4">CCAP 19/18</strain>
    </source>
</reference>
<organism evidence="4 5">
    <name type="scientific">Dunaliella salina</name>
    <name type="common">Green alga</name>
    <name type="synonym">Protococcus salinus</name>
    <dbReference type="NCBI Taxonomy" id="3046"/>
    <lineage>
        <taxon>Eukaryota</taxon>
        <taxon>Viridiplantae</taxon>
        <taxon>Chlorophyta</taxon>
        <taxon>core chlorophytes</taxon>
        <taxon>Chlorophyceae</taxon>
        <taxon>CS clade</taxon>
        <taxon>Chlamydomonadales</taxon>
        <taxon>Dunaliellaceae</taxon>
        <taxon>Dunaliella</taxon>
    </lineage>
</organism>
<dbReference type="SUPFAM" id="SSF51430">
    <property type="entry name" value="NAD(P)-linked oxidoreductase"/>
    <property type="match status" value="1"/>
</dbReference>
<gene>
    <name evidence="4" type="ORF">DUNSADRAFT_6842</name>
</gene>
<feature type="domain" description="NADP-dependent oxidoreductase" evidence="3">
    <location>
        <begin position="191"/>
        <end position="345"/>
    </location>
</feature>
<protein>
    <submittedName>
        <fullName evidence="4">NADP-dependent oxidoreductase domain-containing protein</fullName>
    </submittedName>
</protein>
<dbReference type="EMBL" id="MU069687">
    <property type="protein sequence ID" value="KAF5835808.1"/>
    <property type="molecule type" value="Genomic_DNA"/>
</dbReference>
<dbReference type="InterPro" id="IPR050791">
    <property type="entry name" value="Aldo-Keto_reductase"/>
</dbReference>
<keyword evidence="5" id="KW-1185">Reference proteome</keyword>
<dbReference type="Proteomes" id="UP000815325">
    <property type="component" value="Unassembled WGS sequence"/>
</dbReference>
<comment type="caution">
    <text evidence="4">The sequence shown here is derived from an EMBL/GenBank/DDBJ whole genome shotgun (WGS) entry which is preliminary data.</text>
</comment>
<dbReference type="PANTHER" id="PTHR43625">
    <property type="entry name" value="AFLATOXIN B1 ALDEHYDE REDUCTASE"/>
    <property type="match status" value="1"/>
</dbReference>
<dbReference type="Gene3D" id="3.20.20.100">
    <property type="entry name" value="NADP-dependent oxidoreductase domain"/>
    <property type="match status" value="2"/>
</dbReference>